<proteinExistence type="predicted"/>
<protein>
    <submittedName>
        <fullName evidence="2">Transcription factor/transcription regulator, putative</fullName>
    </submittedName>
</protein>
<dbReference type="AlphaFoldDB" id="G7IJQ5"/>
<evidence type="ECO:0000313" key="4">
    <source>
        <dbReference type="Proteomes" id="UP000002051"/>
    </source>
</evidence>
<evidence type="ECO:0000313" key="2">
    <source>
        <dbReference type="EMBL" id="AES66925.1"/>
    </source>
</evidence>
<dbReference type="EMBL" id="CM001218">
    <property type="protein sequence ID" value="AES66925.1"/>
    <property type="molecule type" value="Genomic_DNA"/>
</dbReference>
<dbReference type="PaxDb" id="3880-AES66925"/>
<keyword evidence="4" id="KW-1185">Reference proteome</keyword>
<gene>
    <name evidence="2" type="ordered locus">MTR_2g083470</name>
</gene>
<dbReference type="Pfam" id="PF26576">
    <property type="entry name" value="IBH1_N"/>
    <property type="match status" value="1"/>
</dbReference>
<evidence type="ECO:0000313" key="3">
    <source>
        <dbReference type="EnsemblPlants" id="AES66925"/>
    </source>
</evidence>
<dbReference type="Proteomes" id="UP000002051">
    <property type="component" value="Chromosome 2"/>
</dbReference>
<reference evidence="3" key="3">
    <citation type="submission" date="2015-04" db="UniProtKB">
        <authorList>
            <consortium name="EnsemblPlants"/>
        </authorList>
    </citation>
    <scope>IDENTIFICATION</scope>
    <source>
        <strain evidence="3">cv. Jemalong A17</strain>
    </source>
</reference>
<reference evidence="2 4" key="1">
    <citation type="journal article" date="2011" name="Nature">
        <title>The Medicago genome provides insight into the evolution of rhizobial symbioses.</title>
        <authorList>
            <person name="Young N.D."/>
            <person name="Debelle F."/>
            <person name="Oldroyd G.E."/>
            <person name="Geurts R."/>
            <person name="Cannon S.B."/>
            <person name="Udvardi M.K."/>
            <person name="Benedito V.A."/>
            <person name="Mayer K.F."/>
            <person name="Gouzy J."/>
            <person name="Schoof H."/>
            <person name="Van de Peer Y."/>
            <person name="Proost S."/>
            <person name="Cook D.R."/>
            <person name="Meyers B.C."/>
            <person name="Spannagl M."/>
            <person name="Cheung F."/>
            <person name="De Mita S."/>
            <person name="Krishnakumar V."/>
            <person name="Gundlach H."/>
            <person name="Zhou S."/>
            <person name="Mudge J."/>
            <person name="Bharti A.K."/>
            <person name="Murray J.D."/>
            <person name="Naoumkina M.A."/>
            <person name="Rosen B."/>
            <person name="Silverstein K.A."/>
            <person name="Tang H."/>
            <person name="Rombauts S."/>
            <person name="Zhao P.X."/>
            <person name="Zhou P."/>
            <person name="Barbe V."/>
            <person name="Bardou P."/>
            <person name="Bechner M."/>
            <person name="Bellec A."/>
            <person name="Berger A."/>
            <person name="Berges H."/>
            <person name="Bidwell S."/>
            <person name="Bisseling T."/>
            <person name="Choisne N."/>
            <person name="Couloux A."/>
            <person name="Denny R."/>
            <person name="Deshpande S."/>
            <person name="Dai X."/>
            <person name="Doyle J.J."/>
            <person name="Dudez A.M."/>
            <person name="Farmer A.D."/>
            <person name="Fouteau S."/>
            <person name="Franken C."/>
            <person name="Gibelin C."/>
            <person name="Gish J."/>
            <person name="Goldstein S."/>
            <person name="Gonzalez A.J."/>
            <person name="Green P.J."/>
            <person name="Hallab A."/>
            <person name="Hartog M."/>
            <person name="Hua A."/>
            <person name="Humphray S.J."/>
            <person name="Jeong D.H."/>
            <person name="Jing Y."/>
            <person name="Jocker A."/>
            <person name="Kenton S.M."/>
            <person name="Kim D.J."/>
            <person name="Klee K."/>
            <person name="Lai H."/>
            <person name="Lang C."/>
            <person name="Lin S."/>
            <person name="Macmil S.L."/>
            <person name="Magdelenat G."/>
            <person name="Matthews L."/>
            <person name="McCorrison J."/>
            <person name="Monaghan E.L."/>
            <person name="Mun J.H."/>
            <person name="Najar F.Z."/>
            <person name="Nicholson C."/>
            <person name="Noirot C."/>
            <person name="O'Bleness M."/>
            <person name="Paule C.R."/>
            <person name="Poulain J."/>
            <person name="Prion F."/>
            <person name="Qin B."/>
            <person name="Qu C."/>
            <person name="Retzel E.F."/>
            <person name="Riddle C."/>
            <person name="Sallet E."/>
            <person name="Samain S."/>
            <person name="Samson N."/>
            <person name="Sanders I."/>
            <person name="Saurat O."/>
            <person name="Scarpelli C."/>
            <person name="Schiex T."/>
            <person name="Segurens B."/>
            <person name="Severin A.J."/>
            <person name="Sherrier D.J."/>
            <person name="Shi R."/>
            <person name="Sims S."/>
            <person name="Singer S.R."/>
            <person name="Sinharoy S."/>
            <person name="Sterck L."/>
            <person name="Viollet A."/>
            <person name="Wang B.B."/>
            <person name="Wang K."/>
            <person name="Wang M."/>
            <person name="Wang X."/>
            <person name="Warfsmann J."/>
            <person name="Weissenbach J."/>
            <person name="White D.D."/>
            <person name="White J.D."/>
            <person name="Wiley G.B."/>
            <person name="Wincker P."/>
            <person name="Xing Y."/>
            <person name="Yang L."/>
            <person name="Yao Z."/>
            <person name="Ying F."/>
            <person name="Zhai J."/>
            <person name="Zhou L."/>
            <person name="Zuber A."/>
            <person name="Denarie J."/>
            <person name="Dixon R.A."/>
            <person name="May G.D."/>
            <person name="Schwartz D.C."/>
            <person name="Rogers J."/>
            <person name="Quetier F."/>
            <person name="Town C.D."/>
            <person name="Roe B.A."/>
        </authorList>
    </citation>
    <scope>NUCLEOTIDE SEQUENCE [LARGE SCALE GENOMIC DNA]</scope>
    <source>
        <strain evidence="2">A17</strain>
        <strain evidence="3 4">cv. Jemalong A17</strain>
    </source>
</reference>
<dbReference type="InterPro" id="IPR059002">
    <property type="entry name" value="IBH1_N"/>
</dbReference>
<accession>G7IJQ5</accession>
<dbReference type="HOGENOM" id="CLU_2018601_0_0_1"/>
<sequence length="123" mass="14367">MIPCAMQTIFARNYLSYLDLTLTKIKENNNSSKDNNSNHIKNVKYEVDIAMVFSAQDFAWGNILKLKLQKECHDVNDVDKMKNLIRLIPGREEMCYEHVCKCMFVGRDMLIELCLNLAFFTHL</sequence>
<reference evidence="2 4" key="2">
    <citation type="journal article" date="2014" name="BMC Genomics">
        <title>An improved genome release (version Mt4.0) for the model legume Medicago truncatula.</title>
        <authorList>
            <person name="Tang H."/>
            <person name="Krishnakumar V."/>
            <person name="Bidwell S."/>
            <person name="Rosen B."/>
            <person name="Chan A."/>
            <person name="Zhou S."/>
            <person name="Gentzbittel L."/>
            <person name="Childs K.L."/>
            <person name="Yandell M."/>
            <person name="Gundlach H."/>
            <person name="Mayer K.F."/>
            <person name="Schwartz D.C."/>
            <person name="Town C.D."/>
        </authorList>
    </citation>
    <scope>GENOME REANNOTATION</scope>
    <source>
        <strain evidence="3 4">cv. Jemalong A17</strain>
    </source>
</reference>
<organism evidence="2 4">
    <name type="scientific">Medicago truncatula</name>
    <name type="common">Barrel medic</name>
    <name type="synonym">Medicago tribuloides</name>
    <dbReference type="NCBI Taxonomy" id="3880"/>
    <lineage>
        <taxon>Eukaryota</taxon>
        <taxon>Viridiplantae</taxon>
        <taxon>Streptophyta</taxon>
        <taxon>Embryophyta</taxon>
        <taxon>Tracheophyta</taxon>
        <taxon>Spermatophyta</taxon>
        <taxon>Magnoliopsida</taxon>
        <taxon>eudicotyledons</taxon>
        <taxon>Gunneridae</taxon>
        <taxon>Pentapetalae</taxon>
        <taxon>rosids</taxon>
        <taxon>fabids</taxon>
        <taxon>Fabales</taxon>
        <taxon>Fabaceae</taxon>
        <taxon>Papilionoideae</taxon>
        <taxon>50 kb inversion clade</taxon>
        <taxon>NPAAA clade</taxon>
        <taxon>Hologalegina</taxon>
        <taxon>IRL clade</taxon>
        <taxon>Trifolieae</taxon>
        <taxon>Medicago</taxon>
    </lineage>
</organism>
<name>G7IJQ5_MEDTR</name>
<evidence type="ECO:0000259" key="1">
    <source>
        <dbReference type="Pfam" id="PF26576"/>
    </source>
</evidence>
<feature type="domain" description="IBH1-like N-terminal" evidence="1">
    <location>
        <begin position="7"/>
        <end position="72"/>
    </location>
</feature>
<dbReference type="EnsemblPlants" id="AES66925">
    <property type="protein sequence ID" value="AES66925"/>
    <property type="gene ID" value="MTR_2g083470"/>
</dbReference>